<evidence type="ECO:0000313" key="1">
    <source>
        <dbReference type="EMBL" id="AGZ03878.1"/>
    </source>
</evidence>
<dbReference type="EMBL" id="KF059949">
    <property type="protein sequence ID" value="AGZ03878.1"/>
    <property type="molecule type" value="Genomic_DNA"/>
</dbReference>
<organism evidence="1">
    <name type="scientific">Liposcelis bostrychophila</name>
    <name type="common">Booklouse</name>
    <dbReference type="NCBI Taxonomy" id="185214"/>
    <lineage>
        <taxon>Eukaryota</taxon>
        <taxon>Metazoa</taxon>
        <taxon>Ecdysozoa</taxon>
        <taxon>Arthropoda</taxon>
        <taxon>Hexapoda</taxon>
        <taxon>Insecta</taxon>
        <taxon>Pterygota</taxon>
        <taxon>Neoptera</taxon>
        <taxon>Paraneoptera</taxon>
        <taxon>Psocodea</taxon>
        <taxon>Troctomorpha</taxon>
        <taxon>Liposcelidetae</taxon>
        <taxon>Liposcelididae</taxon>
        <taxon>Liposcelis</taxon>
    </lineage>
</organism>
<proteinExistence type="predicted"/>
<keyword evidence="1" id="KW-0406">Ion transport</keyword>
<reference evidence="1" key="2">
    <citation type="submission" date="2013-05" db="EMBL/GenBank/DDBJ databases">
        <authorList>
            <person name="Jiang X."/>
            <person name="Wang J."/>
        </authorList>
    </citation>
    <scope>NUCLEOTIDE SEQUENCE</scope>
</reference>
<feature type="non-terminal residue" evidence="1">
    <location>
        <position position="1"/>
    </location>
</feature>
<keyword evidence="1" id="KW-0813">Transport</keyword>
<name>U5TRH5_LIPBO</name>
<accession>U5TRH5</accession>
<reference evidence="1" key="1">
    <citation type="journal article" date="2013" name="Int. J. Biol. Sci.">
        <title>Molecular Characterization and Alternative Splicing of a Sodium Channel and DSC1 Ortholog Genes in Liposcelis bostrychophila Badonnel (Psocoptera: Liposcelididae).</title>
        <authorList>
            <person name="Jiang X.Z."/>
            <person name="Wei D.D."/>
            <person name="Yang W.J."/>
            <person name="Dou W."/>
            <person name="Chen S.C."/>
            <person name="Wang J.J."/>
        </authorList>
    </citation>
    <scope>NUCLEOTIDE SEQUENCE</scope>
</reference>
<dbReference type="AlphaFoldDB" id="U5TRH5"/>
<keyword evidence="1" id="KW-0407">Ion channel</keyword>
<dbReference type="GO" id="GO:0034220">
    <property type="term" value="P:monoatomic ion transmembrane transport"/>
    <property type="evidence" value="ECO:0007669"/>
    <property type="project" value="UniProtKB-KW"/>
</dbReference>
<feature type="non-terminal residue" evidence="1">
    <location>
        <position position="53"/>
    </location>
</feature>
<protein>
    <submittedName>
        <fullName evidence="1">Voltage-gated sodium channel</fullName>
    </submittedName>
</protein>
<sequence length="53" mass="5938">GDGMEFTIHGDLKQKLKKGKLALNNTKIIGNSFTGIHPDNRIESDYSTHHDED</sequence>